<proteinExistence type="predicted"/>
<reference evidence="1" key="1">
    <citation type="submission" date="2019-03" db="EMBL/GenBank/DDBJ databases">
        <title>Single cell metagenomics reveals metabolic interactions within the superorganism composed of flagellate Streblomastix strix and complex community of Bacteroidetes bacteria on its surface.</title>
        <authorList>
            <person name="Treitli S.C."/>
            <person name="Kolisko M."/>
            <person name="Husnik F."/>
            <person name="Keeling P."/>
            <person name="Hampl V."/>
        </authorList>
    </citation>
    <scope>NUCLEOTIDE SEQUENCE</scope>
    <source>
        <strain evidence="1">STM</strain>
    </source>
</reference>
<sequence>MKKYIALSIIFCLPVFVGLFALEKIIRKIPNSYQYKNEWMAFHAKDIEALILGSSHTYYGINPEYFSENTFNLANVSQDLERDYFLLNKYINTCPNLRYVLLPVSYFSLFSNLEDSPEGRERLANYTNYMNYNKQNYEFEILNRGGDKLKSYYLFNKDTKACTLYGFGTSYSVDKKNINWKDWQKTVKRHTHSSFERLPENIDYLNKMLQLCKQKNASPILITTPTMPEYYNHLDSIQLRTMYRTIDELKSLNPHLIYYDFLRDSRFEGDDFFDVDHLSNIGAKKFSTMLQEEVQKKFNL</sequence>
<comment type="caution">
    <text evidence="1">The sequence shown here is derived from an EMBL/GenBank/DDBJ whole genome shotgun (WGS) entry which is preliminary data.</text>
</comment>
<dbReference type="AlphaFoldDB" id="A0A5J4QD35"/>
<dbReference type="EMBL" id="SNRY01004166">
    <property type="protein sequence ID" value="KAA6318513.1"/>
    <property type="molecule type" value="Genomic_DNA"/>
</dbReference>
<evidence type="ECO:0008006" key="2">
    <source>
        <dbReference type="Google" id="ProtNLM"/>
    </source>
</evidence>
<dbReference type="SUPFAM" id="SSF52266">
    <property type="entry name" value="SGNH hydrolase"/>
    <property type="match status" value="1"/>
</dbReference>
<accession>A0A5J4QD35</accession>
<evidence type="ECO:0000313" key="1">
    <source>
        <dbReference type="EMBL" id="KAA6318513.1"/>
    </source>
</evidence>
<organism evidence="1">
    <name type="scientific">termite gut metagenome</name>
    <dbReference type="NCBI Taxonomy" id="433724"/>
    <lineage>
        <taxon>unclassified sequences</taxon>
        <taxon>metagenomes</taxon>
        <taxon>organismal metagenomes</taxon>
    </lineage>
</organism>
<protein>
    <recommendedName>
        <fullName evidence="2">SGNH hydrolase-type esterase domain-containing protein</fullName>
    </recommendedName>
</protein>
<gene>
    <name evidence="1" type="ORF">EZS27_031486</name>
</gene>
<name>A0A5J4QD35_9ZZZZ</name>